<protein>
    <submittedName>
        <fullName evidence="5">AraC family transcriptional regulator</fullName>
    </submittedName>
</protein>
<proteinExistence type="predicted"/>
<dbReference type="InterPro" id="IPR018060">
    <property type="entry name" value="HTH_AraC"/>
</dbReference>
<evidence type="ECO:0000259" key="4">
    <source>
        <dbReference type="PROSITE" id="PS01124"/>
    </source>
</evidence>
<keyword evidence="1" id="KW-0805">Transcription regulation</keyword>
<dbReference type="SUPFAM" id="SSF46689">
    <property type="entry name" value="Homeodomain-like"/>
    <property type="match status" value="1"/>
</dbReference>
<dbReference type="PROSITE" id="PS00041">
    <property type="entry name" value="HTH_ARAC_FAMILY_1"/>
    <property type="match status" value="1"/>
</dbReference>
<gene>
    <name evidence="5" type="ORF">H735_03165</name>
</gene>
<dbReference type="Proteomes" id="UP000031586">
    <property type="component" value="Unassembled WGS sequence"/>
</dbReference>
<name>A0A0C1WDI7_9VIBR</name>
<evidence type="ECO:0000256" key="1">
    <source>
        <dbReference type="ARBA" id="ARBA00023015"/>
    </source>
</evidence>
<accession>A0A0C1WDI7</accession>
<dbReference type="SMART" id="SM00342">
    <property type="entry name" value="HTH_ARAC"/>
    <property type="match status" value="1"/>
</dbReference>
<evidence type="ECO:0000256" key="2">
    <source>
        <dbReference type="ARBA" id="ARBA00023125"/>
    </source>
</evidence>
<evidence type="ECO:0000313" key="6">
    <source>
        <dbReference type="Proteomes" id="UP000031586"/>
    </source>
</evidence>
<evidence type="ECO:0000313" key="5">
    <source>
        <dbReference type="EMBL" id="KIF54402.1"/>
    </source>
</evidence>
<evidence type="ECO:0000256" key="3">
    <source>
        <dbReference type="ARBA" id="ARBA00023163"/>
    </source>
</evidence>
<dbReference type="GO" id="GO:0043565">
    <property type="term" value="F:sequence-specific DNA binding"/>
    <property type="evidence" value="ECO:0007669"/>
    <property type="project" value="InterPro"/>
</dbReference>
<dbReference type="RefSeq" id="WP_020196848.1">
    <property type="nucleotide sequence ID" value="NZ_BAOH01000086.1"/>
</dbReference>
<keyword evidence="3" id="KW-0804">Transcription</keyword>
<dbReference type="PANTHER" id="PTHR43280">
    <property type="entry name" value="ARAC-FAMILY TRANSCRIPTIONAL REGULATOR"/>
    <property type="match status" value="1"/>
</dbReference>
<dbReference type="AlphaFoldDB" id="A0A0C1WDI7"/>
<dbReference type="InterPro" id="IPR037923">
    <property type="entry name" value="HTH-like"/>
</dbReference>
<dbReference type="SUPFAM" id="SSF51215">
    <property type="entry name" value="Regulatory protein AraC"/>
    <property type="match status" value="1"/>
</dbReference>
<dbReference type="EMBL" id="JPRD01000007">
    <property type="protein sequence ID" value="KIF54402.1"/>
    <property type="molecule type" value="Genomic_DNA"/>
</dbReference>
<dbReference type="GO" id="GO:0003700">
    <property type="term" value="F:DNA-binding transcription factor activity"/>
    <property type="evidence" value="ECO:0007669"/>
    <property type="project" value="InterPro"/>
</dbReference>
<feature type="domain" description="HTH araC/xylS-type" evidence="4">
    <location>
        <begin position="194"/>
        <end position="292"/>
    </location>
</feature>
<sequence length="299" mass="34871">MCEKPQNLCESVIEQFAIKTEWHDDVHLAPACKERFLTLTEIPEWKRADIFMAGLAELRDGYHVERDKVGVHTLLFTIEGGGVLITPDFVKEIEPYTLTILPVDTCFRFEMNPSKGIWKMVWLLPQNTEAWQHLSDLGQTVVPFRGSEQVWSLMTLLYNEIGGRTGFRQLLISEVQRLVKSVETPISTSLSRVQTLFNEVEGQLHLPWTIAEMAKQCFISEEQFNRLSKQLFNMSPRSKLIELRMHKAADLLQYPAWSVVMIANRLAYRDPYNFTHRFKKFYGTSPTRYRKRLLENQNQ</sequence>
<dbReference type="PATRIC" id="fig|1229493.5.peg.5346"/>
<reference evidence="5 6" key="1">
    <citation type="submission" date="2014-07" db="EMBL/GenBank/DDBJ databases">
        <title>Unique and conserved regions in Vibrio harveyi and related species in comparison with the shrimp pathogen Vibrio harveyi CAIM 1792.</title>
        <authorList>
            <person name="Espinoza-Valles I."/>
            <person name="Vora G."/>
            <person name="Leekitcharoenphon P."/>
            <person name="Ussery D."/>
            <person name="Hoj L."/>
            <person name="Gomez-Gil B."/>
        </authorList>
    </citation>
    <scope>NUCLEOTIDE SEQUENCE [LARGE SCALE GENOMIC DNA]</scope>
    <source>
        <strain evidence="6">CAIM 1854 / LMG 25443</strain>
    </source>
</reference>
<keyword evidence="2" id="KW-0238">DNA-binding</keyword>
<dbReference type="InterPro" id="IPR009057">
    <property type="entry name" value="Homeodomain-like_sf"/>
</dbReference>
<dbReference type="Gene3D" id="1.10.10.60">
    <property type="entry name" value="Homeodomain-like"/>
    <property type="match status" value="1"/>
</dbReference>
<dbReference type="PANTHER" id="PTHR43280:SF11">
    <property type="entry name" value="RCS-SPECIFIC HTH-TYPE TRANSCRIPTIONAL ACTIVATOR RCLR"/>
    <property type="match status" value="1"/>
</dbReference>
<dbReference type="Pfam" id="PF12833">
    <property type="entry name" value="HTH_18"/>
    <property type="match status" value="1"/>
</dbReference>
<comment type="caution">
    <text evidence="5">The sequence shown here is derived from an EMBL/GenBank/DDBJ whole genome shotgun (WGS) entry which is preliminary data.</text>
</comment>
<dbReference type="InterPro" id="IPR018062">
    <property type="entry name" value="HTH_AraC-typ_CS"/>
</dbReference>
<organism evidence="5 6">
    <name type="scientific">Vibrio owensii CAIM 1854 = LMG 25443</name>
    <dbReference type="NCBI Taxonomy" id="1229493"/>
    <lineage>
        <taxon>Bacteria</taxon>
        <taxon>Pseudomonadati</taxon>
        <taxon>Pseudomonadota</taxon>
        <taxon>Gammaproteobacteria</taxon>
        <taxon>Vibrionales</taxon>
        <taxon>Vibrionaceae</taxon>
        <taxon>Vibrio</taxon>
    </lineage>
</organism>
<dbReference type="PROSITE" id="PS01124">
    <property type="entry name" value="HTH_ARAC_FAMILY_2"/>
    <property type="match status" value="1"/>
</dbReference>